<name>A0A5J4VB65_9EUKA</name>
<comment type="caution">
    <text evidence="1">The sequence shown here is derived from an EMBL/GenBank/DDBJ whole genome shotgun (WGS) entry which is preliminary data.</text>
</comment>
<dbReference type="EMBL" id="SNRW01008280">
    <property type="protein sequence ID" value="KAA6379773.1"/>
    <property type="molecule type" value="Genomic_DNA"/>
</dbReference>
<reference evidence="1 2" key="1">
    <citation type="submission" date="2019-03" db="EMBL/GenBank/DDBJ databases">
        <title>Single cell metagenomics reveals metabolic interactions within the superorganism composed of flagellate Streblomastix strix and complex community of Bacteroidetes bacteria on its surface.</title>
        <authorList>
            <person name="Treitli S.C."/>
            <person name="Kolisko M."/>
            <person name="Husnik F."/>
            <person name="Keeling P."/>
            <person name="Hampl V."/>
        </authorList>
    </citation>
    <scope>NUCLEOTIDE SEQUENCE [LARGE SCALE GENOMIC DNA]</scope>
    <source>
        <strain evidence="1">ST1C</strain>
    </source>
</reference>
<evidence type="ECO:0000313" key="1">
    <source>
        <dbReference type="EMBL" id="KAA6379773.1"/>
    </source>
</evidence>
<dbReference type="AlphaFoldDB" id="A0A5J4VB65"/>
<evidence type="ECO:0000313" key="2">
    <source>
        <dbReference type="Proteomes" id="UP000324800"/>
    </source>
</evidence>
<accession>A0A5J4VB65</accession>
<sequence>MDIPYKSGNERRQKSYLPKVMLGKIAAKIRQMEAQHASPSRIEVSNMLHEAISVQQEYYKGVAISLQYLPVTKRFSQEVKHPFEAYVSLFCKSQFYQIESHHLNVLVFVLGLQKELVQVTISIKDDKDNLIYPNRRILKGHDANFALLVPAWSIFICWKSGNNRYWIHLMRTSIWGRDHNKKACQRGEGLRGKLEICLMEQVDRWILDVLKILREVLK</sequence>
<dbReference type="Proteomes" id="UP000324800">
    <property type="component" value="Unassembled WGS sequence"/>
</dbReference>
<protein>
    <submittedName>
        <fullName evidence="1">Uncharacterized protein</fullName>
    </submittedName>
</protein>
<gene>
    <name evidence="1" type="ORF">EZS28_024701</name>
</gene>
<organism evidence="1 2">
    <name type="scientific">Streblomastix strix</name>
    <dbReference type="NCBI Taxonomy" id="222440"/>
    <lineage>
        <taxon>Eukaryota</taxon>
        <taxon>Metamonada</taxon>
        <taxon>Preaxostyla</taxon>
        <taxon>Oxymonadida</taxon>
        <taxon>Streblomastigidae</taxon>
        <taxon>Streblomastix</taxon>
    </lineage>
</organism>
<proteinExistence type="predicted"/>